<feature type="binding site" evidence="5">
    <location>
        <position position="261"/>
    </location>
    <ligand>
        <name>S-adenosyl-L-methionine</name>
        <dbReference type="ChEBI" id="CHEBI:59789"/>
    </ligand>
</feature>
<dbReference type="PANTHER" id="PTHR22807:SF53">
    <property type="entry name" value="RIBOSOMAL RNA SMALL SUBUNIT METHYLTRANSFERASE B-RELATED"/>
    <property type="match status" value="1"/>
</dbReference>
<dbReference type="PANTHER" id="PTHR22807">
    <property type="entry name" value="NOP2 YEAST -RELATED NOL1/NOP2/FMU SUN DOMAIN-CONTAINING"/>
    <property type="match status" value="1"/>
</dbReference>
<evidence type="ECO:0000313" key="8">
    <source>
        <dbReference type="Proteomes" id="UP000236447"/>
    </source>
</evidence>
<keyword evidence="1 5" id="KW-0489">Methyltransferase</keyword>
<dbReference type="Pfam" id="PF22458">
    <property type="entry name" value="RsmF-B_ferredox"/>
    <property type="match status" value="1"/>
</dbReference>
<sequence>MTPAARRQAAVEILDHILTGEPAEKALTAWARRSRFAGSKDRAAVRDHVFAALRCLRSYAALGGGGGAGEISGSNTTGRQLMLGALRAEGVDVAEIFSGVGHAPAPLEPAEEAAISTAPQMQQTEALDIPDWLWPAFAASLGDAAEAAARALQQRAPVHLRVNQRKTDRDAALIALSEEGILAEAHPAADTALSVTEGARKLRNSSAYLTGLVELQDAASQAVIEALPLADGQRVLDFCAGGGGKSLAIAARGNLAVFAHDIAPQRMKDLPARADRAGAAITVLAPDDVAAKAPFDLVLCDAPCSGSGSWRRAPEGKWRLTQARLDDLCQTQAQILNDASQLVATGGTLAYATCSMLNAENCDQVAAFLARNPNWQLQQDHGWQVHGGTDGFYVAVLSRFGDD</sequence>
<evidence type="ECO:0000256" key="1">
    <source>
        <dbReference type="ARBA" id="ARBA00022603"/>
    </source>
</evidence>
<feature type="domain" description="SAM-dependent MTase RsmB/NOP-type" evidence="6">
    <location>
        <begin position="148"/>
        <end position="403"/>
    </location>
</feature>
<feature type="active site" description="Nucleophile" evidence="5">
    <location>
        <position position="354"/>
    </location>
</feature>
<name>A0A2I7K8N8_9RHOB</name>
<dbReference type="RefSeq" id="WP_102883433.1">
    <property type="nucleotide sequence ID" value="NZ_CP010725.1"/>
</dbReference>
<gene>
    <name evidence="7" type="ORF">PhaeoP88_01590</name>
</gene>
<dbReference type="InterPro" id="IPR029063">
    <property type="entry name" value="SAM-dependent_MTases_sf"/>
</dbReference>
<comment type="caution">
    <text evidence="5">Lacks conserved residue(s) required for the propagation of feature annotation.</text>
</comment>
<protein>
    <submittedName>
        <fullName evidence="7">rRNA methyltransferase-like protein</fullName>
    </submittedName>
</protein>
<reference evidence="7 8" key="1">
    <citation type="journal article" date="2017" name="Front. Microbiol.">
        <title>Phaeobacter piscinae sp. nov., a species of the Roseobacter group and potential aquaculture probiont.</title>
        <authorList>
            <person name="Sonnenschein E.C."/>
            <person name="Phippen C.B.W."/>
            <person name="Nielsen K.F."/>
            <person name="Mateiu R.V."/>
            <person name="Melchiorsen J."/>
            <person name="Gram L."/>
            <person name="Overmann J."/>
            <person name="Freese H.M."/>
        </authorList>
    </citation>
    <scope>NUCLEOTIDE SEQUENCE [LARGE SCALE GENOMIC DNA]</scope>
    <source>
        <strain evidence="7 8">P88</strain>
    </source>
</reference>
<dbReference type="GO" id="GO:0001510">
    <property type="term" value="P:RNA methylation"/>
    <property type="evidence" value="ECO:0007669"/>
    <property type="project" value="InterPro"/>
</dbReference>
<dbReference type="AlphaFoldDB" id="A0A2I7K8N8"/>
<dbReference type="GO" id="GO:0008173">
    <property type="term" value="F:RNA methyltransferase activity"/>
    <property type="evidence" value="ECO:0007669"/>
    <property type="project" value="InterPro"/>
</dbReference>
<keyword evidence="3 5" id="KW-0949">S-adenosyl-L-methionine</keyword>
<reference evidence="7 8" key="2">
    <citation type="journal article" date="2017" name="Genome Biol. Evol.">
        <title>Trajectories and Drivers of Genome Evolution in Surface-Associated Marine Phaeobacter.</title>
        <authorList>
            <person name="Freese H.M."/>
            <person name="Sikorski J."/>
            <person name="Bunk B."/>
            <person name="Scheuner C."/>
            <person name="Meier-Kolthoff J.P."/>
            <person name="Sproer C."/>
            <person name="Gram L."/>
            <person name="Overmann J."/>
        </authorList>
    </citation>
    <scope>NUCLEOTIDE SEQUENCE [LARGE SCALE GENOMIC DNA]</scope>
    <source>
        <strain evidence="7 8">P88</strain>
    </source>
</reference>
<evidence type="ECO:0000256" key="4">
    <source>
        <dbReference type="ARBA" id="ARBA00022884"/>
    </source>
</evidence>
<evidence type="ECO:0000256" key="3">
    <source>
        <dbReference type="ARBA" id="ARBA00022691"/>
    </source>
</evidence>
<organism evidence="7 8">
    <name type="scientific">Phaeobacter inhibens</name>
    <dbReference type="NCBI Taxonomy" id="221822"/>
    <lineage>
        <taxon>Bacteria</taxon>
        <taxon>Pseudomonadati</taxon>
        <taxon>Pseudomonadota</taxon>
        <taxon>Alphaproteobacteria</taxon>
        <taxon>Rhodobacterales</taxon>
        <taxon>Roseobacteraceae</taxon>
        <taxon>Phaeobacter</taxon>
    </lineage>
</organism>
<dbReference type="SUPFAM" id="SSF53335">
    <property type="entry name" value="S-adenosyl-L-methionine-dependent methyltransferases"/>
    <property type="match status" value="1"/>
</dbReference>
<accession>A0A2I7K8N8</accession>
<dbReference type="Pfam" id="PF01189">
    <property type="entry name" value="Methyltr_RsmB-F"/>
    <property type="match status" value="1"/>
</dbReference>
<dbReference type="Proteomes" id="UP000236447">
    <property type="component" value="Chromosome"/>
</dbReference>
<evidence type="ECO:0000259" key="6">
    <source>
        <dbReference type="PROSITE" id="PS51686"/>
    </source>
</evidence>
<keyword evidence="2 5" id="KW-0808">Transferase</keyword>
<evidence type="ECO:0000256" key="5">
    <source>
        <dbReference type="PROSITE-ProRule" id="PRU01023"/>
    </source>
</evidence>
<feature type="binding site" evidence="5">
    <location>
        <position position="301"/>
    </location>
    <ligand>
        <name>S-adenosyl-L-methionine</name>
        <dbReference type="ChEBI" id="CHEBI:59789"/>
    </ligand>
</feature>
<comment type="similarity">
    <text evidence="5">Belongs to the class I-like SAM-binding methyltransferase superfamily. RsmB/NOP family.</text>
</comment>
<dbReference type="InterPro" id="IPR023267">
    <property type="entry name" value="RCMT"/>
</dbReference>
<dbReference type="InterPro" id="IPR054728">
    <property type="entry name" value="RsmB-like_ferredoxin"/>
</dbReference>
<dbReference type="InterPro" id="IPR049560">
    <property type="entry name" value="MeTrfase_RsmB-F_NOP2_cat"/>
</dbReference>
<dbReference type="Gene3D" id="3.30.70.1170">
    <property type="entry name" value="Sun protein, domain 3"/>
    <property type="match status" value="1"/>
</dbReference>
<evidence type="ECO:0000313" key="7">
    <source>
        <dbReference type="EMBL" id="AUQ98966.1"/>
    </source>
</evidence>
<proteinExistence type="inferred from homology"/>
<dbReference type="GO" id="GO:0003723">
    <property type="term" value="F:RNA binding"/>
    <property type="evidence" value="ECO:0007669"/>
    <property type="project" value="UniProtKB-UniRule"/>
</dbReference>
<dbReference type="CDD" id="cd02440">
    <property type="entry name" value="AdoMet_MTases"/>
    <property type="match status" value="1"/>
</dbReference>
<dbReference type="EMBL" id="CP010725">
    <property type="protein sequence ID" value="AUQ98966.1"/>
    <property type="molecule type" value="Genomic_DNA"/>
</dbReference>
<keyword evidence="4 5" id="KW-0694">RNA-binding</keyword>
<dbReference type="Gene3D" id="3.40.50.150">
    <property type="entry name" value="Vaccinia Virus protein VP39"/>
    <property type="match status" value="1"/>
</dbReference>
<dbReference type="PRINTS" id="PR02008">
    <property type="entry name" value="RCMTFAMILY"/>
</dbReference>
<evidence type="ECO:0000256" key="2">
    <source>
        <dbReference type="ARBA" id="ARBA00022679"/>
    </source>
</evidence>
<dbReference type="InterPro" id="IPR001678">
    <property type="entry name" value="MeTrfase_RsmB-F_NOP2_dom"/>
</dbReference>
<dbReference type="PROSITE" id="PS51686">
    <property type="entry name" value="SAM_MT_RSMB_NOP"/>
    <property type="match status" value="1"/>
</dbReference>